<dbReference type="EMBL" id="MFIX01000245">
    <property type="protein sequence ID" value="OGG00710.1"/>
    <property type="molecule type" value="Genomic_DNA"/>
</dbReference>
<dbReference type="CDD" id="cd15482">
    <property type="entry name" value="Sialidase_non-viral"/>
    <property type="match status" value="3"/>
</dbReference>
<dbReference type="Proteomes" id="UP000179129">
    <property type="component" value="Unassembled WGS sequence"/>
</dbReference>
<dbReference type="PANTHER" id="PTHR43739:SF5">
    <property type="entry name" value="EXO-ALPHA-SIALIDASE"/>
    <property type="match status" value="1"/>
</dbReference>
<evidence type="ECO:0000313" key="1">
    <source>
        <dbReference type="EMBL" id="OGG00710.1"/>
    </source>
</evidence>
<dbReference type="PANTHER" id="PTHR43739">
    <property type="entry name" value="XYLOGLUCANASE (EUROFUNG)"/>
    <property type="match status" value="1"/>
</dbReference>
<proteinExistence type="predicted"/>
<gene>
    <name evidence="1" type="ORF">A3F83_07145</name>
</gene>
<accession>A0A1F5YKL4</accession>
<reference evidence="1 2" key="1">
    <citation type="journal article" date="2016" name="Nat. Commun.">
        <title>Thousands of microbial genomes shed light on interconnected biogeochemical processes in an aquifer system.</title>
        <authorList>
            <person name="Anantharaman K."/>
            <person name="Brown C.T."/>
            <person name="Hug L.A."/>
            <person name="Sharon I."/>
            <person name="Castelle C.J."/>
            <person name="Probst A.J."/>
            <person name="Thomas B.C."/>
            <person name="Singh A."/>
            <person name="Wilkins M.J."/>
            <person name="Karaoz U."/>
            <person name="Brodie E.L."/>
            <person name="Williams K.H."/>
            <person name="Hubbard S.S."/>
            <person name="Banfield J.F."/>
        </authorList>
    </citation>
    <scope>NUCLEOTIDE SEQUENCE [LARGE SCALE GENOMIC DNA]</scope>
</reference>
<name>A0A1F5YKL4_9BACT</name>
<dbReference type="AlphaFoldDB" id="A0A1F5YKL4"/>
<dbReference type="SUPFAM" id="SSF110296">
    <property type="entry name" value="Oligoxyloglucan reducing end-specific cellobiohydrolase"/>
    <property type="match status" value="2"/>
</dbReference>
<sequence>MLRLCQENHNHPSLDYNGDGHINMSDAVMLTLNIRNGRLQMVSPALAAWSSPGFGGGGAMFLPTVDPFDPDHVILASDMTGSFVTVDNGATWRNFNLRTRVDDIEFDPSTRGRVYALNTGLYRSDDGGQRWSLIYPTPAQLIEEKMTGDHADQWFYSTEGDKLPEWGYYKVRVDPADPNHLVIAKFPPWMGRIAIIVSHDAGLSWQKMVEIPPSDVLAIFPGAWWGKPEEMTIICVDRAFRFDEASGRLDTLALPQTPVAAAKGGIYGGSEPGSALYVLGTRPYRSEDGGATWTLAAGGLPSGAGFTTLEVCGKSARTVYLACNSVSGNYQFGIFKTTDGGGTWSWVYKADGNSVISANYRSSWMDKSYGPSWRGDPLSLGVSATNADICYATDYGSAYRTLDGGKNWEQVYSNNLPDGTYTSRGLNVTATYGVHFDPFDSLRVLLSCTDIGMFASANGGQSWSHAIYGIPSEWRNTCYWAAFDPEVKGRVWSVWSDAHDLPRQKMMTSGKLAKGGYYGGVALSDDSGVTWKTSNAYMPANTVCTHILLDPASSSSSRTLYVCAFSSGVYKSTDGGKRWNAASNGLGNNRNAWRMVRLPDGTLYLLVARGWESGKVIGGILYRSSDAAANWVPVALPAGYNFPNDLIYDPADPQRLFLCCWPTEDRTVEPWVERHGGLLRSEDGGKSWMQVFDDGAHVYAAALDPVHPSSLIISTFDSGTFRSDDLGESWYRLEGFNFKWGYRPIFDPRNPDMIYMTTFGGGVYYGPAVGVRGAFEDIENDQGFRWQSYRNGAHIKPGL</sequence>
<protein>
    <recommendedName>
        <fullName evidence="3">Sortilin N-terminal domain-containing protein</fullName>
    </recommendedName>
</protein>
<dbReference type="GO" id="GO:0010411">
    <property type="term" value="P:xyloglucan metabolic process"/>
    <property type="evidence" value="ECO:0007669"/>
    <property type="project" value="TreeGrafter"/>
</dbReference>
<evidence type="ECO:0000313" key="2">
    <source>
        <dbReference type="Proteomes" id="UP000179129"/>
    </source>
</evidence>
<dbReference type="Gene3D" id="2.130.10.10">
    <property type="entry name" value="YVTN repeat-like/Quinoprotein amine dehydrogenase"/>
    <property type="match status" value="5"/>
</dbReference>
<evidence type="ECO:0008006" key="3">
    <source>
        <dbReference type="Google" id="ProtNLM"/>
    </source>
</evidence>
<dbReference type="InterPro" id="IPR052025">
    <property type="entry name" value="Xyloglucanase_GH74"/>
</dbReference>
<dbReference type="STRING" id="1817867.A3F83_07145"/>
<comment type="caution">
    <text evidence="1">The sequence shown here is derived from an EMBL/GenBank/DDBJ whole genome shotgun (WGS) entry which is preliminary data.</text>
</comment>
<dbReference type="InterPro" id="IPR015943">
    <property type="entry name" value="WD40/YVTN_repeat-like_dom_sf"/>
</dbReference>
<organism evidence="1 2">
    <name type="scientific">Candidatus Glassbacteria bacterium RIFCSPLOWO2_12_FULL_58_11</name>
    <dbReference type="NCBI Taxonomy" id="1817867"/>
    <lineage>
        <taxon>Bacteria</taxon>
        <taxon>Candidatus Glassiibacteriota</taxon>
    </lineage>
</organism>